<feature type="region of interest" description="Disordered" evidence="1">
    <location>
        <begin position="1"/>
        <end position="27"/>
    </location>
</feature>
<reference evidence="2 3" key="1">
    <citation type="submission" date="2021-06" db="EMBL/GenBank/DDBJ databases">
        <authorList>
            <person name="Palmer J.M."/>
        </authorList>
    </citation>
    <scope>NUCLEOTIDE SEQUENCE [LARGE SCALE GENOMIC DNA]</scope>
    <source>
        <strain evidence="2 3">XC_2019</strain>
        <tissue evidence="2">Muscle</tissue>
    </source>
</reference>
<sequence>MQNVPEFSQSSQRPPNDGGSQSPRLFPNAVHTVLLAQGFRHNVNQSCGKARTRDKSKEVTEKVPKRTETFTLAKSAQYSLVILSNFRLMVITKIRNKRNTQEYDKDKAQVN</sequence>
<dbReference type="Proteomes" id="UP001434883">
    <property type="component" value="Unassembled WGS sequence"/>
</dbReference>
<evidence type="ECO:0000256" key="1">
    <source>
        <dbReference type="SAM" id="MobiDB-lite"/>
    </source>
</evidence>
<feature type="compositionally biased region" description="Polar residues" evidence="1">
    <location>
        <begin position="1"/>
        <end position="23"/>
    </location>
</feature>
<proteinExistence type="predicted"/>
<gene>
    <name evidence="2" type="ORF">XENOCAPTIV_022656</name>
</gene>
<dbReference type="EMBL" id="JAHRIN010008454">
    <property type="protein sequence ID" value="MEQ2193400.1"/>
    <property type="molecule type" value="Genomic_DNA"/>
</dbReference>
<comment type="caution">
    <text evidence="2">The sequence shown here is derived from an EMBL/GenBank/DDBJ whole genome shotgun (WGS) entry which is preliminary data.</text>
</comment>
<accession>A0ABV0QC93</accession>
<evidence type="ECO:0000313" key="3">
    <source>
        <dbReference type="Proteomes" id="UP001434883"/>
    </source>
</evidence>
<organism evidence="2 3">
    <name type="scientific">Xenoophorus captivus</name>
    <dbReference type="NCBI Taxonomy" id="1517983"/>
    <lineage>
        <taxon>Eukaryota</taxon>
        <taxon>Metazoa</taxon>
        <taxon>Chordata</taxon>
        <taxon>Craniata</taxon>
        <taxon>Vertebrata</taxon>
        <taxon>Euteleostomi</taxon>
        <taxon>Actinopterygii</taxon>
        <taxon>Neopterygii</taxon>
        <taxon>Teleostei</taxon>
        <taxon>Neoteleostei</taxon>
        <taxon>Acanthomorphata</taxon>
        <taxon>Ovalentaria</taxon>
        <taxon>Atherinomorphae</taxon>
        <taxon>Cyprinodontiformes</taxon>
        <taxon>Goodeidae</taxon>
        <taxon>Xenoophorus</taxon>
    </lineage>
</organism>
<protein>
    <submittedName>
        <fullName evidence="2">Uncharacterized protein</fullName>
    </submittedName>
</protein>
<evidence type="ECO:0000313" key="2">
    <source>
        <dbReference type="EMBL" id="MEQ2193400.1"/>
    </source>
</evidence>
<name>A0ABV0QC93_9TELE</name>
<keyword evidence="3" id="KW-1185">Reference proteome</keyword>